<reference evidence="5 6" key="1">
    <citation type="journal article" date="2015" name="Genome Biol. Evol.">
        <title>The genome of winter moth (Operophtera brumata) provides a genomic perspective on sexual dimorphism and phenology.</title>
        <authorList>
            <person name="Derks M.F."/>
            <person name="Smit S."/>
            <person name="Salis L."/>
            <person name="Schijlen E."/>
            <person name="Bossers A."/>
            <person name="Mateman C."/>
            <person name="Pijl A.S."/>
            <person name="de Ridder D."/>
            <person name="Groenen M.A."/>
            <person name="Visser M.E."/>
            <person name="Megens H.J."/>
        </authorList>
    </citation>
    <scope>NUCLEOTIDE SEQUENCE [LARGE SCALE GENOMIC DNA]</scope>
    <source>
        <strain evidence="5">WM2013NL</strain>
        <tissue evidence="5">Head and thorax</tissue>
    </source>
</reference>
<name>A0A0L7KUQ5_OPEBR</name>
<dbReference type="SUPFAM" id="SSF55729">
    <property type="entry name" value="Acyl-CoA N-acyltransferases (Nat)"/>
    <property type="match status" value="1"/>
</dbReference>
<organism evidence="5 6">
    <name type="scientific">Operophtera brumata</name>
    <name type="common">Winter moth</name>
    <name type="synonym">Phalaena brumata</name>
    <dbReference type="NCBI Taxonomy" id="104452"/>
    <lineage>
        <taxon>Eukaryota</taxon>
        <taxon>Metazoa</taxon>
        <taxon>Ecdysozoa</taxon>
        <taxon>Arthropoda</taxon>
        <taxon>Hexapoda</taxon>
        <taxon>Insecta</taxon>
        <taxon>Pterygota</taxon>
        <taxon>Neoptera</taxon>
        <taxon>Endopterygota</taxon>
        <taxon>Lepidoptera</taxon>
        <taxon>Glossata</taxon>
        <taxon>Ditrysia</taxon>
        <taxon>Geometroidea</taxon>
        <taxon>Geometridae</taxon>
        <taxon>Larentiinae</taxon>
        <taxon>Operophtera</taxon>
    </lineage>
</organism>
<dbReference type="InterPro" id="IPR051016">
    <property type="entry name" value="Diverse_Substrate_AcTransf"/>
</dbReference>
<evidence type="ECO:0000313" key="5">
    <source>
        <dbReference type="EMBL" id="KOB66997.1"/>
    </source>
</evidence>
<keyword evidence="3" id="KW-0012">Acyltransferase</keyword>
<evidence type="ECO:0000256" key="1">
    <source>
        <dbReference type="ARBA" id="ARBA00008694"/>
    </source>
</evidence>
<evidence type="ECO:0000256" key="3">
    <source>
        <dbReference type="ARBA" id="ARBA00023315"/>
    </source>
</evidence>
<evidence type="ECO:0000313" key="6">
    <source>
        <dbReference type="Proteomes" id="UP000037510"/>
    </source>
</evidence>
<evidence type="ECO:0000259" key="4">
    <source>
        <dbReference type="PROSITE" id="PS51186"/>
    </source>
</evidence>
<evidence type="ECO:0000256" key="2">
    <source>
        <dbReference type="ARBA" id="ARBA00022679"/>
    </source>
</evidence>
<dbReference type="PANTHER" id="PTHR10545">
    <property type="entry name" value="DIAMINE N-ACETYLTRANSFERASE"/>
    <property type="match status" value="1"/>
</dbReference>
<accession>A0A0L7KUQ5</accession>
<dbReference type="AlphaFoldDB" id="A0A0L7KUQ5"/>
<dbReference type="GO" id="GO:0008080">
    <property type="term" value="F:N-acetyltransferase activity"/>
    <property type="evidence" value="ECO:0007669"/>
    <property type="project" value="UniProtKB-ARBA"/>
</dbReference>
<dbReference type="Proteomes" id="UP000037510">
    <property type="component" value="Unassembled WGS sequence"/>
</dbReference>
<feature type="domain" description="N-acetyltransferase" evidence="4">
    <location>
        <begin position="10"/>
        <end position="161"/>
    </location>
</feature>
<dbReference type="Pfam" id="PF00583">
    <property type="entry name" value="Acetyltransf_1"/>
    <property type="match status" value="1"/>
</dbReference>
<dbReference type="STRING" id="104452.A0A0L7KUQ5"/>
<dbReference type="PROSITE" id="PS51186">
    <property type="entry name" value="GNAT"/>
    <property type="match status" value="1"/>
</dbReference>
<dbReference type="EMBL" id="JTDY01005441">
    <property type="protein sequence ID" value="KOB66997.1"/>
    <property type="molecule type" value="Genomic_DNA"/>
</dbReference>
<protein>
    <submittedName>
        <fullName evidence="5">Diamine acetyltransferase 2</fullName>
    </submittedName>
</protein>
<dbReference type="InterPro" id="IPR016181">
    <property type="entry name" value="Acyl_CoA_acyltransferase"/>
</dbReference>
<comment type="caution">
    <text evidence="5">The sequence shown here is derived from an EMBL/GenBank/DDBJ whole genome shotgun (WGS) entry which is preliminary data.</text>
</comment>
<comment type="similarity">
    <text evidence="1">Belongs to the acetyltransferase family.</text>
</comment>
<keyword evidence="2 5" id="KW-0808">Transferase</keyword>
<gene>
    <name evidence="5" type="ORF">OBRU01_20440</name>
</gene>
<dbReference type="FunFam" id="3.40.630.30:FF:000064">
    <property type="entry name" value="GNAT family acetyltransferase"/>
    <property type="match status" value="1"/>
</dbReference>
<dbReference type="InterPro" id="IPR000182">
    <property type="entry name" value="GNAT_dom"/>
</dbReference>
<sequence length="172" mass="19373">MSEKYKDSELLVRQARREDMAAVAEMIQELADFEKMPEGPKLSVKDLERDCFDLQPAAFRCKVAELPSAGHIVGYAIYFPTYSTWEGRALMLEDLCVRRGARGRGAGGRLFDAVAEEAAGIGSRLDFHVLEWNPARAFYEARGALNLTQREHWCYYRLAGDALHALARSTLN</sequence>
<dbReference type="Gene3D" id="3.40.630.30">
    <property type="match status" value="1"/>
</dbReference>
<dbReference type="PANTHER" id="PTHR10545:SF29">
    <property type="entry name" value="GH14572P-RELATED"/>
    <property type="match status" value="1"/>
</dbReference>
<proteinExistence type="inferred from homology"/>
<keyword evidence="6" id="KW-1185">Reference proteome</keyword>